<dbReference type="SUPFAM" id="SSF56784">
    <property type="entry name" value="HAD-like"/>
    <property type="match status" value="1"/>
</dbReference>
<evidence type="ECO:0000256" key="2">
    <source>
        <dbReference type="SAM" id="MobiDB-lite"/>
    </source>
</evidence>
<dbReference type="InterPro" id="IPR023198">
    <property type="entry name" value="PGP-like_dom2"/>
</dbReference>
<dbReference type="AlphaFoldDB" id="A0AAD7A2U9"/>
<dbReference type="Pfam" id="PF00702">
    <property type="entry name" value="Hydrolase"/>
    <property type="match status" value="1"/>
</dbReference>
<dbReference type="Gene3D" id="3.40.50.1000">
    <property type="entry name" value="HAD superfamily/HAD-like"/>
    <property type="match status" value="1"/>
</dbReference>
<dbReference type="PANTHER" id="PTHR43316">
    <property type="entry name" value="HYDROLASE, HALOACID DELAHOGENASE-RELATED"/>
    <property type="match status" value="1"/>
</dbReference>
<feature type="compositionally biased region" description="Polar residues" evidence="2">
    <location>
        <begin position="119"/>
        <end position="148"/>
    </location>
</feature>
<dbReference type="InterPro" id="IPR023214">
    <property type="entry name" value="HAD_sf"/>
</dbReference>
<reference evidence="3" key="1">
    <citation type="submission" date="2023-03" db="EMBL/GenBank/DDBJ databases">
        <title>Massive genome expansion in bonnet fungi (Mycena s.s.) driven by repeated elements and novel gene families across ecological guilds.</title>
        <authorList>
            <consortium name="Lawrence Berkeley National Laboratory"/>
            <person name="Harder C.B."/>
            <person name="Miyauchi S."/>
            <person name="Viragh M."/>
            <person name="Kuo A."/>
            <person name="Thoen E."/>
            <person name="Andreopoulos B."/>
            <person name="Lu D."/>
            <person name="Skrede I."/>
            <person name="Drula E."/>
            <person name="Henrissat B."/>
            <person name="Morin E."/>
            <person name="Kohler A."/>
            <person name="Barry K."/>
            <person name="LaButti K."/>
            <person name="Morin E."/>
            <person name="Salamov A."/>
            <person name="Lipzen A."/>
            <person name="Mereny Z."/>
            <person name="Hegedus B."/>
            <person name="Baldrian P."/>
            <person name="Stursova M."/>
            <person name="Weitz H."/>
            <person name="Taylor A."/>
            <person name="Grigoriev I.V."/>
            <person name="Nagy L.G."/>
            <person name="Martin F."/>
            <person name="Kauserud H."/>
        </authorList>
    </citation>
    <scope>NUCLEOTIDE SEQUENCE</scope>
    <source>
        <strain evidence="3">CBHHK002</strain>
    </source>
</reference>
<dbReference type="Gene3D" id="1.10.150.240">
    <property type="entry name" value="Putative phosphatase, domain 2"/>
    <property type="match status" value="1"/>
</dbReference>
<accession>A0AAD7A2U9</accession>
<name>A0AAD7A2U9_9AGAR</name>
<evidence type="ECO:0000256" key="1">
    <source>
        <dbReference type="ARBA" id="ARBA00022801"/>
    </source>
</evidence>
<feature type="region of interest" description="Disordered" evidence="2">
    <location>
        <begin position="301"/>
        <end position="343"/>
    </location>
</feature>
<dbReference type="PANTHER" id="PTHR43316:SF3">
    <property type="entry name" value="HALOACID DEHALOGENASE, TYPE II (AFU_ORTHOLOGUE AFUA_2G07750)-RELATED"/>
    <property type="match status" value="1"/>
</dbReference>
<feature type="region of interest" description="Disordered" evidence="2">
    <location>
        <begin position="81"/>
        <end position="151"/>
    </location>
</feature>
<dbReference type="EMBL" id="JARIHO010000018">
    <property type="protein sequence ID" value="KAJ7347905.1"/>
    <property type="molecule type" value="Genomic_DNA"/>
</dbReference>
<evidence type="ECO:0000313" key="3">
    <source>
        <dbReference type="EMBL" id="KAJ7347905.1"/>
    </source>
</evidence>
<comment type="caution">
    <text evidence="3">The sequence shown here is derived from an EMBL/GenBank/DDBJ whole genome shotgun (WGS) entry which is preliminary data.</text>
</comment>
<dbReference type="InterPro" id="IPR036412">
    <property type="entry name" value="HAD-like_sf"/>
</dbReference>
<gene>
    <name evidence="3" type="ORF">DFH08DRAFT_1001229</name>
</gene>
<dbReference type="GO" id="GO:0016787">
    <property type="term" value="F:hydrolase activity"/>
    <property type="evidence" value="ECO:0007669"/>
    <property type="project" value="UniProtKB-KW"/>
</dbReference>
<feature type="region of interest" description="Disordered" evidence="2">
    <location>
        <begin position="364"/>
        <end position="423"/>
    </location>
</feature>
<keyword evidence="1" id="KW-0378">Hydrolase</keyword>
<proteinExistence type="predicted"/>
<feature type="compositionally biased region" description="Polar residues" evidence="2">
    <location>
        <begin position="364"/>
        <end position="382"/>
    </location>
</feature>
<feature type="compositionally biased region" description="Basic and acidic residues" evidence="2">
    <location>
        <begin position="24"/>
        <end position="49"/>
    </location>
</feature>
<feature type="compositionally biased region" description="Basic and acidic residues" evidence="2">
    <location>
        <begin position="301"/>
        <end position="322"/>
    </location>
</feature>
<protein>
    <submittedName>
        <fullName evidence="3">HAD-like domain-containing protein</fullName>
    </submittedName>
</protein>
<evidence type="ECO:0000313" key="4">
    <source>
        <dbReference type="Proteomes" id="UP001218218"/>
    </source>
</evidence>
<feature type="region of interest" description="Disordered" evidence="2">
    <location>
        <begin position="1"/>
        <end position="49"/>
    </location>
</feature>
<dbReference type="Proteomes" id="UP001218218">
    <property type="component" value="Unassembled WGS sequence"/>
</dbReference>
<keyword evidence="4" id="KW-1185">Reference proteome</keyword>
<organism evidence="3 4">
    <name type="scientific">Mycena albidolilacea</name>
    <dbReference type="NCBI Taxonomy" id="1033008"/>
    <lineage>
        <taxon>Eukaryota</taxon>
        <taxon>Fungi</taxon>
        <taxon>Dikarya</taxon>
        <taxon>Basidiomycota</taxon>
        <taxon>Agaricomycotina</taxon>
        <taxon>Agaricomycetes</taxon>
        <taxon>Agaricomycetidae</taxon>
        <taxon>Agaricales</taxon>
        <taxon>Marasmiineae</taxon>
        <taxon>Mycenaceae</taxon>
        <taxon>Mycena</taxon>
    </lineage>
</organism>
<sequence length="688" mass="77086">MATQENEDMKAFKQRMHSQIRTQLEPRVRRAKQELQDKTRRDKTKQKQFEQEFNDAIRVIEQAAMDQLKDEVRREKIRRGADGLGGWGADRSQSRLGGFAGEFGGQSPSPEWNLEGLAQQRSTPTIGHTRSRSSLGNNASLLTSSKPGSSTASAAMYANAARPSLSGSRSNQAEDTILQSTAKVIGVDEARIRKFAEEQARLERVHSPVTPIADPAIRKFAEEQARLHRAHSPELPRNETHLKFAEEQARLHRAHSPELPRNETHLKFSEEQARLHRGHSPELARNETHLKFAEEQARLLRAHSPELPRNDSKSRFTEEQARLNRAQTPDTLRTESRSRAGSAVSADAARLAAFAEQQLRAQNQFAQDTRNSSNSRLGQNSRAKPAPAPYVPTIGRQGTGTGQSLFSRFPLNEPDETTSPYNDDPSLTQVEVLFFDLDGTVLNWQGTVSEELRRLANKHFPEIRDKVDWEGFAMRWRDSYLAAIRSLAEHGDSLSPSSVYRTVSSRNVFDLVVCLASIQTLDQLLSKENKQLANRWTPTVRNQLVEIWDRGQAWPDTKDGLQAIKTIKTIATLSNMSLRTQTQMSRHAGLSWDVCLCGSLLGFYKPNPEAYLEAARSMTLPVSKCAVVSAHVDELQAAGNIGMKTIYMRRPSEDRDVEAEVLSKLDGGEFDLVVDSFEHLAIVLGCDD</sequence>
<dbReference type="InterPro" id="IPR051540">
    <property type="entry name" value="S-2-haloacid_dehalogenase"/>
</dbReference>